<feature type="compositionally biased region" description="Basic and acidic residues" evidence="1">
    <location>
        <begin position="129"/>
        <end position="138"/>
    </location>
</feature>
<evidence type="ECO:0000313" key="3">
    <source>
        <dbReference type="EMBL" id="ELS57665.1"/>
    </source>
</evidence>
<dbReference type="PATRIC" id="fig|1160705.3.peg.1400"/>
<evidence type="ECO:0008006" key="5">
    <source>
        <dbReference type="Google" id="ProtNLM"/>
    </source>
</evidence>
<feature type="region of interest" description="Disordered" evidence="1">
    <location>
        <begin position="110"/>
        <end position="138"/>
    </location>
</feature>
<reference evidence="3 4" key="1">
    <citation type="journal article" date="2013" name="Genome Announc.">
        <title>Draft Genome Sequence of Streptomyces viridochromogenes Strain Tu57, Producer of Avilamycin.</title>
        <authorList>
            <person name="Gruning B.A."/>
            <person name="Erxleben A."/>
            <person name="Hahnlein A."/>
            <person name="Gunther S."/>
        </authorList>
    </citation>
    <scope>NUCLEOTIDE SEQUENCE [LARGE SCALE GENOMIC DNA]</scope>
    <source>
        <strain evidence="3 4">Tue57</strain>
    </source>
</reference>
<protein>
    <recommendedName>
        <fullName evidence="5">DUF3040 domain-containing protein</fullName>
    </recommendedName>
</protein>
<accession>L8PMC6</accession>
<feature type="compositionally biased region" description="Basic and acidic residues" evidence="1">
    <location>
        <begin position="57"/>
        <end position="79"/>
    </location>
</feature>
<keyword evidence="2" id="KW-0812">Transmembrane</keyword>
<feature type="transmembrane region" description="Helical" evidence="2">
    <location>
        <begin position="85"/>
        <end position="107"/>
    </location>
</feature>
<name>L8PMC6_STRVR</name>
<dbReference type="Proteomes" id="UP000011205">
    <property type="component" value="Unassembled WGS sequence"/>
</dbReference>
<comment type="caution">
    <text evidence="3">The sequence shown here is derived from an EMBL/GenBank/DDBJ whole genome shotgun (WGS) entry which is preliminary data.</text>
</comment>
<evidence type="ECO:0000313" key="4">
    <source>
        <dbReference type="Proteomes" id="UP000011205"/>
    </source>
</evidence>
<proteinExistence type="predicted"/>
<keyword evidence="2" id="KW-0472">Membrane</keyword>
<keyword evidence="2" id="KW-1133">Transmembrane helix</keyword>
<evidence type="ECO:0000256" key="2">
    <source>
        <dbReference type="SAM" id="Phobius"/>
    </source>
</evidence>
<evidence type="ECO:0000256" key="1">
    <source>
        <dbReference type="SAM" id="MobiDB-lite"/>
    </source>
</evidence>
<organism evidence="3 4">
    <name type="scientific">Streptomyces viridochromogenes Tue57</name>
    <dbReference type="NCBI Taxonomy" id="1160705"/>
    <lineage>
        <taxon>Bacteria</taxon>
        <taxon>Bacillati</taxon>
        <taxon>Actinomycetota</taxon>
        <taxon>Actinomycetes</taxon>
        <taxon>Kitasatosporales</taxon>
        <taxon>Streptomycetaceae</taxon>
        <taxon>Streptomyces</taxon>
    </lineage>
</organism>
<dbReference type="EMBL" id="AMLP01000049">
    <property type="protein sequence ID" value="ELS57665.1"/>
    <property type="molecule type" value="Genomic_DNA"/>
</dbReference>
<gene>
    <name evidence="3" type="ORF">STVIR_1403</name>
</gene>
<dbReference type="AlphaFoldDB" id="L8PMC6"/>
<feature type="region of interest" description="Disordered" evidence="1">
    <location>
        <begin position="57"/>
        <end position="82"/>
    </location>
</feature>
<sequence length="138" mass="14867">MTEMSSAMNERDAFARIERRLAREDPELARRINAINSQFTGLMDERGTAQAAERLTQDGRAADQDAEEHLAEQSEDGGHKRSRSAVIAMVLVAVAVLGLLLTAILSAPGGRQEPLQPHGLAPPAASEVLEERSSPGVR</sequence>